<evidence type="ECO:0000313" key="2">
    <source>
        <dbReference type="EMBL" id="QED26323.1"/>
    </source>
</evidence>
<keyword evidence="1" id="KW-0732">Signal</keyword>
<evidence type="ECO:0000313" key="3">
    <source>
        <dbReference type="Proteomes" id="UP000321595"/>
    </source>
</evidence>
<dbReference type="RefSeq" id="WP_146957670.1">
    <property type="nucleotide sequence ID" value="NZ_CP042467.1"/>
</dbReference>
<accession>A0A5B8XQI4</accession>
<dbReference type="Proteomes" id="UP000321595">
    <property type="component" value="Chromosome"/>
</dbReference>
<feature type="signal peptide" evidence="1">
    <location>
        <begin position="1"/>
        <end position="20"/>
    </location>
</feature>
<name>A0A5B8XQI4_9DELT</name>
<dbReference type="EMBL" id="CP042467">
    <property type="protein sequence ID" value="QED26323.1"/>
    <property type="molecule type" value="Genomic_DNA"/>
</dbReference>
<dbReference type="PROSITE" id="PS51257">
    <property type="entry name" value="PROKAR_LIPOPROTEIN"/>
    <property type="match status" value="1"/>
</dbReference>
<reference evidence="2 3" key="1">
    <citation type="submission" date="2019-08" db="EMBL/GenBank/DDBJ databases">
        <authorList>
            <person name="Liang Q."/>
        </authorList>
    </citation>
    <scope>NUCLEOTIDE SEQUENCE [LARGE SCALE GENOMIC DNA]</scope>
    <source>
        <strain evidence="2 3">V1718</strain>
    </source>
</reference>
<protein>
    <submittedName>
        <fullName evidence="2">Uncharacterized protein</fullName>
    </submittedName>
</protein>
<proteinExistence type="predicted"/>
<dbReference type="AlphaFoldDB" id="A0A5B8XQI4"/>
<feature type="chain" id="PRO_5022860859" evidence="1">
    <location>
        <begin position="21"/>
        <end position="110"/>
    </location>
</feature>
<organism evidence="2 3">
    <name type="scientific">Microvenator marinus</name>
    <dbReference type="NCBI Taxonomy" id="2600177"/>
    <lineage>
        <taxon>Bacteria</taxon>
        <taxon>Deltaproteobacteria</taxon>
        <taxon>Bradymonadales</taxon>
        <taxon>Microvenatoraceae</taxon>
        <taxon>Microvenator</taxon>
    </lineage>
</organism>
<keyword evidence="3" id="KW-1185">Reference proteome</keyword>
<gene>
    <name evidence="2" type="ORF">FRD01_03445</name>
</gene>
<dbReference type="KEGG" id="bbae:FRD01_03445"/>
<sequence length="110" mass="12112">MYRLLILFVCGLAACLPAVEETCETLATQHCEQCTTCSDEFSSNALCDVDANTCRDSIITRCETQAATVPDPKNELQTCADALEAYQCTEFMSDYASGARPLPQECDYFL</sequence>
<evidence type="ECO:0000256" key="1">
    <source>
        <dbReference type="SAM" id="SignalP"/>
    </source>
</evidence>